<evidence type="ECO:0000256" key="1">
    <source>
        <dbReference type="ARBA" id="ARBA00000085"/>
    </source>
</evidence>
<dbReference type="InterPro" id="IPR036097">
    <property type="entry name" value="HisK_dim/P_sf"/>
</dbReference>
<dbReference type="PROSITE" id="PS50885">
    <property type="entry name" value="HAMP"/>
    <property type="match status" value="1"/>
</dbReference>
<dbReference type="InterPro" id="IPR003594">
    <property type="entry name" value="HATPase_dom"/>
</dbReference>
<evidence type="ECO:0000256" key="7">
    <source>
        <dbReference type="ARBA" id="ARBA00022777"/>
    </source>
</evidence>
<keyword evidence="10" id="KW-0472">Membrane</keyword>
<dbReference type="InterPro" id="IPR003661">
    <property type="entry name" value="HisK_dim/P_dom"/>
</dbReference>
<organism evidence="13 14">
    <name type="scientific">Aliiroseovarius zhejiangensis</name>
    <dbReference type="NCBI Taxonomy" id="1632025"/>
    <lineage>
        <taxon>Bacteria</taxon>
        <taxon>Pseudomonadati</taxon>
        <taxon>Pseudomonadota</taxon>
        <taxon>Alphaproteobacteria</taxon>
        <taxon>Rhodobacterales</taxon>
        <taxon>Paracoccaceae</taxon>
        <taxon>Aliiroseovarius</taxon>
    </lineage>
</organism>
<comment type="subcellular location">
    <subcellularLocation>
        <location evidence="2">Membrane</location>
    </subcellularLocation>
</comment>
<sequence length="461" mass="50679">MTSSLSLRLLLLAMVSTSVALVSTALFLNLLFQEYFEDRIAQELDTHLFMITGHLGIDDTGAVALAPIADPRFDQPLSGYYWQIQINDDPPMLSPSFWAAPLDVPRPQAQGQVQYDRVEVDAETPLSLASWRLSMGDPTHAQDVFVMVAMDRSDIDLSAAGFFRSSALWLAIMGAVLILAAWVQVRLGLKPLEKIRAEVTQIMTSSNSRLSHDYPREVQPLAREVNNLLDANETALEKARTHSGNLAHGLKTPLTILQNAAHTLRGNGEAQIATHIETELENMRHIVERELASVRNSATARRYSRVKPSAQRLVNVLKQQPNAAHITWELDLVDDVLAPFDPHDLTELLGNLMDNAMKWTRDHIRVSATHDGDRDVLRIDDNGPGISESLRGLVLERGKQLSDDQTRAATEADAQAGSELGAGLGLTIVHDMAKTAGCTLDLSRSPFGGLSVGLSWPRFSP</sequence>
<dbReference type="SUPFAM" id="SSF55874">
    <property type="entry name" value="ATPase domain of HSP90 chaperone/DNA topoisomerase II/histidine kinase"/>
    <property type="match status" value="1"/>
</dbReference>
<evidence type="ECO:0000313" key="14">
    <source>
        <dbReference type="Proteomes" id="UP000609802"/>
    </source>
</evidence>
<comment type="caution">
    <text evidence="13">The sequence shown here is derived from an EMBL/GenBank/DDBJ whole genome shotgun (WGS) entry which is preliminary data.</text>
</comment>
<keyword evidence="4" id="KW-0597">Phosphoprotein</keyword>
<keyword evidence="5" id="KW-0808">Transferase</keyword>
<dbReference type="GO" id="GO:0016301">
    <property type="term" value="F:kinase activity"/>
    <property type="evidence" value="ECO:0007669"/>
    <property type="project" value="UniProtKB-KW"/>
</dbReference>
<dbReference type="InterPro" id="IPR003660">
    <property type="entry name" value="HAMP_dom"/>
</dbReference>
<evidence type="ECO:0000259" key="11">
    <source>
        <dbReference type="PROSITE" id="PS50109"/>
    </source>
</evidence>
<dbReference type="PANTHER" id="PTHR45436:SF5">
    <property type="entry name" value="SENSOR HISTIDINE KINASE TRCS"/>
    <property type="match status" value="1"/>
</dbReference>
<evidence type="ECO:0000256" key="6">
    <source>
        <dbReference type="ARBA" id="ARBA00022692"/>
    </source>
</evidence>
<feature type="domain" description="Histidine kinase" evidence="11">
    <location>
        <begin position="245"/>
        <end position="460"/>
    </location>
</feature>
<dbReference type="RefSeq" id="WP_191285675.1">
    <property type="nucleotide sequence ID" value="NZ_BNCH01000002.1"/>
</dbReference>
<keyword evidence="14" id="KW-1185">Reference proteome</keyword>
<dbReference type="EC" id="2.7.13.3" evidence="3"/>
<proteinExistence type="predicted"/>
<dbReference type="SUPFAM" id="SSF47384">
    <property type="entry name" value="Homodimeric domain of signal transducing histidine kinase"/>
    <property type="match status" value="1"/>
</dbReference>
<evidence type="ECO:0000256" key="10">
    <source>
        <dbReference type="SAM" id="Phobius"/>
    </source>
</evidence>
<dbReference type="EMBL" id="BNCH01000002">
    <property type="protein sequence ID" value="GHE94111.1"/>
    <property type="molecule type" value="Genomic_DNA"/>
</dbReference>
<dbReference type="Pfam" id="PF02518">
    <property type="entry name" value="HATPase_c"/>
    <property type="match status" value="1"/>
</dbReference>
<gene>
    <name evidence="13" type="ORF">GCM10016455_13030</name>
</gene>
<dbReference type="SMART" id="SM00388">
    <property type="entry name" value="HisKA"/>
    <property type="match status" value="1"/>
</dbReference>
<feature type="domain" description="HAMP" evidence="12">
    <location>
        <begin position="186"/>
        <end position="237"/>
    </location>
</feature>
<feature type="transmembrane region" description="Helical" evidence="10">
    <location>
        <begin position="167"/>
        <end position="185"/>
    </location>
</feature>
<dbReference type="PROSITE" id="PS50109">
    <property type="entry name" value="HIS_KIN"/>
    <property type="match status" value="1"/>
</dbReference>
<dbReference type="PANTHER" id="PTHR45436">
    <property type="entry name" value="SENSOR HISTIDINE KINASE YKOH"/>
    <property type="match status" value="1"/>
</dbReference>
<dbReference type="SMART" id="SM00387">
    <property type="entry name" value="HATPase_c"/>
    <property type="match status" value="1"/>
</dbReference>
<evidence type="ECO:0000313" key="13">
    <source>
        <dbReference type="EMBL" id="GHE94111.1"/>
    </source>
</evidence>
<comment type="catalytic activity">
    <reaction evidence="1">
        <text>ATP + protein L-histidine = ADP + protein N-phospho-L-histidine.</text>
        <dbReference type="EC" id="2.7.13.3"/>
    </reaction>
</comment>
<keyword evidence="6 10" id="KW-0812">Transmembrane</keyword>
<dbReference type="Gene3D" id="1.10.287.130">
    <property type="match status" value="1"/>
</dbReference>
<protein>
    <recommendedName>
        <fullName evidence="3">histidine kinase</fullName>
        <ecNumber evidence="3">2.7.13.3</ecNumber>
    </recommendedName>
</protein>
<dbReference type="CDD" id="cd00082">
    <property type="entry name" value="HisKA"/>
    <property type="match status" value="1"/>
</dbReference>
<evidence type="ECO:0000259" key="12">
    <source>
        <dbReference type="PROSITE" id="PS50885"/>
    </source>
</evidence>
<evidence type="ECO:0000256" key="8">
    <source>
        <dbReference type="ARBA" id="ARBA00022989"/>
    </source>
</evidence>
<dbReference type="Gene3D" id="3.30.565.10">
    <property type="entry name" value="Histidine kinase-like ATPase, C-terminal domain"/>
    <property type="match status" value="1"/>
</dbReference>
<evidence type="ECO:0000256" key="9">
    <source>
        <dbReference type="ARBA" id="ARBA00023012"/>
    </source>
</evidence>
<dbReference type="InterPro" id="IPR036890">
    <property type="entry name" value="HATPase_C_sf"/>
</dbReference>
<keyword evidence="8 10" id="KW-1133">Transmembrane helix</keyword>
<evidence type="ECO:0000256" key="2">
    <source>
        <dbReference type="ARBA" id="ARBA00004370"/>
    </source>
</evidence>
<keyword evidence="9" id="KW-0902">Two-component regulatory system</keyword>
<dbReference type="InterPro" id="IPR005467">
    <property type="entry name" value="His_kinase_dom"/>
</dbReference>
<accession>A0ABQ3ITQ4</accession>
<dbReference type="InterPro" id="IPR050428">
    <property type="entry name" value="TCS_sensor_his_kinase"/>
</dbReference>
<evidence type="ECO:0000256" key="3">
    <source>
        <dbReference type="ARBA" id="ARBA00012438"/>
    </source>
</evidence>
<reference evidence="14" key="1">
    <citation type="journal article" date="2019" name="Int. J. Syst. Evol. Microbiol.">
        <title>The Global Catalogue of Microorganisms (GCM) 10K type strain sequencing project: providing services to taxonomists for standard genome sequencing and annotation.</title>
        <authorList>
            <consortium name="The Broad Institute Genomics Platform"/>
            <consortium name="The Broad Institute Genome Sequencing Center for Infectious Disease"/>
            <person name="Wu L."/>
            <person name="Ma J."/>
        </authorList>
    </citation>
    <scope>NUCLEOTIDE SEQUENCE [LARGE SCALE GENOMIC DNA]</scope>
    <source>
        <strain evidence="14">KCTC 42443</strain>
    </source>
</reference>
<evidence type="ECO:0000256" key="5">
    <source>
        <dbReference type="ARBA" id="ARBA00022679"/>
    </source>
</evidence>
<dbReference type="Proteomes" id="UP000609802">
    <property type="component" value="Unassembled WGS sequence"/>
</dbReference>
<evidence type="ECO:0000256" key="4">
    <source>
        <dbReference type="ARBA" id="ARBA00022553"/>
    </source>
</evidence>
<name>A0ABQ3ITQ4_9RHOB</name>
<feature type="transmembrane region" description="Helical" evidence="10">
    <location>
        <begin position="6"/>
        <end position="32"/>
    </location>
</feature>
<keyword evidence="7 13" id="KW-0418">Kinase</keyword>